<keyword evidence="3" id="KW-1185">Reference proteome</keyword>
<evidence type="ECO:0000313" key="2">
    <source>
        <dbReference type="EMBL" id="GBP48887.1"/>
    </source>
</evidence>
<name>A0A4C1WFH7_EUMVA</name>
<feature type="compositionally biased region" description="Polar residues" evidence="1">
    <location>
        <begin position="46"/>
        <end position="56"/>
    </location>
</feature>
<accession>A0A4C1WFH7</accession>
<dbReference type="Proteomes" id="UP000299102">
    <property type="component" value="Unassembled WGS sequence"/>
</dbReference>
<protein>
    <submittedName>
        <fullName evidence="2">Uncharacterized protein</fullName>
    </submittedName>
</protein>
<reference evidence="2 3" key="1">
    <citation type="journal article" date="2019" name="Commun. Biol.">
        <title>The bagworm genome reveals a unique fibroin gene that provides high tensile strength.</title>
        <authorList>
            <person name="Kono N."/>
            <person name="Nakamura H."/>
            <person name="Ohtoshi R."/>
            <person name="Tomita M."/>
            <person name="Numata K."/>
            <person name="Arakawa K."/>
        </authorList>
    </citation>
    <scope>NUCLEOTIDE SEQUENCE [LARGE SCALE GENOMIC DNA]</scope>
</reference>
<gene>
    <name evidence="2" type="ORF">EVAR_98071_1</name>
</gene>
<evidence type="ECO:0000256" key="1">
    <source>
        <dbReference type="SAM" id="MobiDB-lite"/>
    </source>
</evidence>
<sequence length="76" mass="8725">MHWRGGVVIEREGMRERKERGGKRKVLFYSMSRGKGVDQPPDYEWSTPSMDTHNPKTVASALPVSWVRKGYAMEGE</sequence>
<feature type="region of interest" description="Disordered" evidence="1">
    <location>
        <begin position="33"/>
        <end position="56"/>
    </location>
</feature>
<dbReference type="EMBL" id="BGZK01000532">
    <property type="protein sequence ID" value="GBP48887.1"/>
    <property type="molecule type" value="Genomic_DNA"/>
</dbReference>
<evidence type="ECO:0000313" key="3">
    <source>
        <dbReference type="Proteomes" id="UP000299102"/>
    </source>
</evidence>
<organism evidence="2 3">
    <name type="scientific">Eumeta variegata</name>
    <name type="common">Bagworm moth</name>
    <name type="synonym">Eumeta japonica</name>
    <dbReference type="NCBI Taxonomy" id="151549"/>
    <lineage>
        <taxon>Eukaryota</taxon>
        <taxon>Metazoa</taxon>
        <taxon>Ecdysozoa</taxon>
        <taxon>Arthropoda</taxon>
        <taxon>Hexapoda</taxon>
        <taxon>Insecta</taxon>
        <taxon>Pterygota</taxon>
        <taxon>Neoptera</taxon>
        <taxon>Endopterygota</taxon>
        <taxon>Lepidoptera</taxon>
        <taxon>Glossata</taxon>
        <taxon>Ditrysia</taxon>
        <taxon>Tineoidea</taxon>
        <taxon>Psychidae</taxon>
        <taxon>Oiketicinae</taxon>
        <taxon>Eumeta</taxon>
    </lineage>
</organism>
<proteinExistence type="predicted"/>
<comment type="caution">
    <text evidence="2">The sequence shown here is derived from an EMBL/GenBank/DDBJ whole genome shotgun (WGS) entry which is preliminary data.</text>
</comment>
<dbReference type="AlphaFoldDB" id="A0A4C1WFH7"/>